<feature type="region of interest" description="Disordered" evidence="1">
    <location>
        <begin position="1"/>
        <end position="24"/>
    </location>
</feature>
<dbReference type="OrthoDB" id="9758243at2"/>
<organism evidence="2 3">
    <name type="scientific">Thalassoglobus neptunius</name>
    <dbReference type="NCBI Taxonomy" id="1938619"/>
    <lineage>
        <taxon>Bacteria</taxon>
        <taxon>Pseudomonadati</taxon>
        <taxon>Planctomycetota</taxon>
        <taxon>Planctomycetia</taxon>
        <taxon>Planctomycetales</taxon>
        <taxon>Planctomycetaceae</taxon>
        <taxon>Thalassoglobus</taxon>
    </lineage>
</organism>
<keyword evidence="3" id="KW-1185">Reference proteome</keyword>
<dbReference type="AlphaFoldDB" id="A0A5C5VVE1"/>
<comment type="caution">
    <text evidence="2">The sequence shown here is derived from an EMBL/GenBank/DDBJ whole genome shotgun (WGS) entry which is preliminary data.</text>
</comment>
<evidence type="ECO:0000256" key="1">
    <source>
        <dbReference type="SAM" id="MobiDB-lite"/>
    </source>
</evidence>
<protein>
    <submittedName>
        <fullName evidence="2">Uncharacterized protein</fullName>
    </submittedName>
</protein>
<proteinExistence type="predicted"/>
<dbReference type="Proteomes" id="UP000317243">
    <property type="component" value="Unassembled WGS sequence"/>
</dbReference>
<reference evidence="2 3" key="1">
    <citation type="submission" date="2019-02" db="EMBL/GenBank/DDBJ databases">
        <title>Deep-cultivation of Planctomycetes and their phenomic and genomic characterization uncovers novel biology.</title>
        <authorList>
            <person name="Wiegand S."/>
            <person name="Jogler M."/>
            <person name="Boedeker C."/>
            <person name="Pinto D."/>
            <person name="Vollmers J."/>
            <person name="Rivas-Marin E."/>
            <person name="Kohn T."/>
            <person name="Peeters S.H."/>
            <person name="Heuer A."/>
            <person name="Rast P."/>
            <person name="Oberbeckmann S."/>
            <person name="Bunk B."/>
            <person name="Jeske O."/>
            <person name="Meyerdierks A."/>
            <person name="Storesund J.E."/>
            <person name="Kallscheuer N."/>
            <person name="Luecker S."/>
            <person name="Lage O.M."/>
            <person name="Pohl T."/>
            <person name="Merkel B.J."/>
            <person name="Hornburger P."/>
            <person name="Mueller R.-W."/>
            <person name="Bruemmer F."/>
            <person name="Labrenz M."/>
            <person name="Spormann A.M."/>
            <person name="Op Den Camp H."/>
            <person name="Overmann J."/>
            <person name="Amann R."/>
            <person name="Jetten M.S.M."/>
            <person name="Mascher T."/>
            <person name="Medema M.H."/>
            <person name="Devos D.P."/>
            <person name="Kaster A.-K."/>
            <person name="Ovreas L."/>
            <person name="Rohde M."/>
            <person name="Galperin M.Y."/>
            <person name="Jogler C."/>
        </authorList>
    </citation>
    <scope>NUCLEOTIDE SEQUENCE [LARGE SCALE GENOMIC DNA]</scope>
    <source>
        <strain evidence="2 3">KOR42</strain>
    </source>
</reference>
<gene>
    <name evidence="2" type="ORF">KOR42_46860</name>
</gene>
<evidence type="ECO:0000313" key="3">
    <source>
        <dbReference type="Proteomes" id="UP000317243"/>
    </source>
</evidence>
<name>A0A5C5VVE1_9PLAN</name>
<accession>A0A5C5VVE1</accession>
<dbReference type="EMBL" id="SIHI01000039">
    <property type="protein sequence ID" value="TWT42636.1"/>
    <property type="molecule type" value="Genomic_DNA"/>
</dbReference>
<dbReference type="RefSeq" id="WP_146512019.1">
    <property type="nucleotide sequence ID" value="NZ_SIHI01000039.1"/>
</dbReference>
<evidence type="ECO:0000313" key="2">
    <source>
        <dbReference type="EMBL" id="TWT42636.1"/>
    </source>
</evidence>
<sequence>MSEVQLTHHRLRDHGPRNLGLSGDEAPLLNPITEAGSGQVQEKEKTQLREIIEQLNTLYGNDMTDGDLLSFVNAVKAKTMESEVLIRQSANNTRQQFDSSPDLFGEIQSAVIDSMDTQAELSTRALNSPQALNDLVRVLMDKMNLYESLRAKATGA</sequence>